<feature type="transmembrane region" description="Helical" evidence="5">
    <location>
        <begin position="355"/>
        <end position="374"/>
    </location>
</feature>
<organism evidence="7 8">
    <name type="scientific">Thiosulfativibrio zosterae</name>
    <dbReference type="NCBI Taxonomy" id="2675053"/>
    <lineage>
        <taxon>Bacteria</taxon>
        <taxon>Pseudomonadati</taxon>
        <taxon>Pseudomonadota</taxon>
        <taxon>Gammaproteobacteria</taxon>
        <taxon>Thiotrichales</taxon>
        <taxon>Piscirickettsiaceae</taxon>
        <taxon>Thiosulfativibrio</taxon>
    </lineage>
</organism>
<gene>
    <name evidence="7" type="ORF">THMIRHAT_01050</name>
</gene>
<dbReference type="Pfam" id="PF00092">
    <property type="entry name" value="VWA"/>
    <property type="match status" value="1"/>
</dbReference>
<dbReference type="KEGG" id="tzo:THMIRHAT_01050"/>
<dbReference type="InterPro" id="IPR002035">
    <property type="entry name" value="VWF_A"/>
</dbReference>
<keyword evidence="4 5" id="KW-0472">Membrane</keyword>
<evidence type="ECO:0000256" key="5">
    <source>
        <dbReference type="SAM" id="Phobius"/>
    </source>
</evidence>
<dbReference type="InterPro" id="IPR050768">
    <property type="entry name" value="UPF0353/GerABKA_families"/>
</dbReference>
<accession>A0A6F8PJT5</accession>
<dbReference type="SMART" id="SM00327">
    <property type="entry name" value="VWA"/>
    <property type="match status" value="1"/>
</dbReference>
<evidence type="ECO:0000256" key="1">
    <source>
        <dbReference type="ARBA" id="ARBA00022475"/>
    </source>
</evidence>
<dbReference type="RefSeq" id="WP_173289714.1">
    <property type="nucleotide sequence ID" value="NZ_AP021888.1"/>
</dbReference>
<keyword evidence="8" id="KW-1185">Reference proteome</keyword>
<evidence type="ECO:0000256" key="2">
    <source>
        <dbReference type="ARBA" id="ARBA00022692"/>
    </source>
</evidence>
<evidence type="ECO:0000313" key="7">
    <source>
        <dbReference type="EMBL" id="BBP42359.1"/>
    </source>
</evidence>
<protein>
    <recommendedName>
        <fullName evidence="6">VWFA domain-containing protein</fullName>
    </recommendedName>
</protein>
<dbReference type="AlphaFoldDB" id="A0A6F8PJT5"/>
<evidence type="ECO:0000313" key="8">
    <source>
        <dbReference type="Proteomes" id="UP000501466"/>
    </source>
</evidence>
<keyword evidence="1" id="KW-1003">Cell membrane</keyword>
<sequence length="394" mass="44155">MTEWLLRLSQQAQSWQEWAAISFAQPDVFWLGLLLPLLWLSKWVGVWQVRSDWQADLGATQNAWFRHTLIEQAFALKSAQKQPGLVSFKPNLATFWRQTLLQILRVLVVLMVLVAAAQPQKITVFKEPQPQAKTVRDLVFVVESSASFLLPDYQVQGQATPRMTVVKQVLDQFMAGLSGNRFGLVLYAEQAYTLMPLTNDLTTARLMLQRLRPYLAGRTDEAMGEALGLALRQAEQDTPSTQKRVVVLISDGLSRPSRLPINQVIEYAQAMNLPIYTIGVGAGSAEADQRIYRGLLYQPLESNSLKTLAEQTLGQYFQVTSGQDLQKVLQTIDQSEGVAVAESLVRKQISALFELPLALGLLSLFIYTLLRLIWQKHLKVLVPSTPEPESSHVG</sequence>
<dbReference type="Proteomes" id="UP000501466">
    <property type="component" value="Chromosome"/>
</dbReference>
<evidence type="ECO:0000259" key="6">
    <source>
        <dbReference type="PROSITE" id="PS50234"/>
    </source>
</evidence>
<dbReference type="InterPro" id="IPR036465">
    <property type="entry name" value="vWFA_dom_sf"/>
</dbReference>
<dbReference type="SUPFAM" id="SSF53300">
    <property type="entry name" value="vWA-like"/>
    <property type="match status" value="1"/>
</dbReference>
<dbReference type="EMBL" id="AP021888">
    <property type="protein sequence ID" value="BBP42359.1"/>
    <property type="molecule type" value="Genomic_DNA"/>
</dbReference>
<evidence type="ECO:0000256" key="4">
    <source>
        <dbReference type="ARBA" id="ARBA00023136"/>
    </source>
</evidence>
<evidence type="ECO:0000256" key="3">
    <source>
        <dbReference type="ARBA" id="ARBA00022989"/>
    </source>
</evidence>
<dbReference type="PANTHER" id="PTHR22550">
    <property type="entry name" value="SPORE GERMINATION PROTEIN"/>
    <property type="match status" value="1"/>
</dbReference>
<keyword evidence="3 5" id="KW-1133">Transmembrane helix</keyword>
<name>A0A6F8PJT5_9GAMM</name>
<proteinExistence type="predicted"/>
<keyword evidence="2 5" id="KW-0812">Transmembrane</keyword>
<dbReference type="PANTHER" id="PTHR22550:SF5">
    <property type="entry name" value="LEUCINE ZIPPER PROTEIN 4"/>
    <property type="match status" value="1"/>
</dbReference>
<reference evidence="8" key="1">
    <citation type="submission" date="2019-11" db="EMBL/GenBank/DDBJ databases">
        <title>Isolation and characterization of two novel species in the genus Thiomicrorhabdus.</title>
        <authorList>
            <person name="Mochizuki J."/>
            <person name="Kojima H."/>
            <person name="Fukui M."/>
        </authorList>
    </citation>
    <scope>NUCLEOTIDE SEQUENCE [LARGE SCALE GENOMIC DNA]</scope>
    <source>
        <strain evidence="8">AkT22</strain>
    </source>
</reference>
<feature type="domain" description="VWFA" evidence="6">
    <location>
        <begin position="137"/>
        <end position="332"/>
    </location>
</feature>
<dbReference type="Gene3D" id="3.40.50.410">
    <property type="entry name" value="von Willebrand factor, type A domain"/>
    <property type="match status" value="1"/>
</dbReference>
<dbReference type="PROSITE" id="PS50234">
    <property type="entry name" value="VWFA"/>
    <property type="match status" value="1"/>
</dbReference>